<evidence type="ECO:0000313" key="1">
    <source>
        <dbReference type="EMBL" id="MBX17691.1"/>
    </source>
</evidence>
<name>A0A2P2LIA1_RHIMU</name>
<protein>
    <submittedName>
        <fullName evidence="1">DNA topoisomerase 3-beta isoform X2</fullName>
    </submittedName>
</protein>
<proteinExistence type="predicted"/>
<organism evidence="1">
    <name type="scientific">Rhizophora mucronata</name>
    <name type="common">Asiatic mangrove</name>
    <dbReference type="NCBI Taxonomy" id="61149"/>
    <lineage>
        <taxon>Eukaryota</taxon>
        <taxon>Viridiplantae</taxon>
        <taxon>Streptophyta</taxon>
        <taxon>Embryophyta</taxon>
        <taxon>Tracheophyta</taxon>
        <taxon>Spermatophyta</taxon>
        <taxon>Magnoliopsida</taxon>
        <taxon>eudicotyledons</taxon>
        <taxon>Gunneridae</taxon>
        <taxon>Pentapetalae</taxon>
        <taxon>rosids</taxon>
        <taxon>fabids</taxon>
        <taxon>Malpighiales</taxon>
        <taxon>Rhizophoraceae</taxon>
        <taxon>Rhizophora</taxon>
    </lineage>
</organism>
<accession>A0A2P2LIA1</accession>
<sequence>MPWLEINEKNLPQFAKGDKIEVSKVELFEVLF</sequence>
<dbReference type="AlphaFoldDB" id="A0A2P2LIA1"/>
<dbReference type="EMBL" id="GGEC01037207">
    <property type="protein sequence ID" value="MBX17691.1"/>
    <property type="molecule type" value="Transcribed_RNA"/>
</dbReference>
<dbReference type="GO" id="GO:0016853">
    <property type="term" value="F:isomerase activity"/>
    <property type="evidence" value="ECO:0007669"/>
    <property type="project" value="UniProtKB-KW"/>
</dbReference>
<reference evidence="1" key="1">
    <citation type="submission" date="2018-02" db="EMBL/GenBank/DDBJ databases">
        <title>Rhizophora mucronata_Transcriptome.</title>
        <authorList>
            <person name="Meera S.P."/>
            <person name="Sreeshan A."/>
            <person name="Augustine A."/>
        </authorList>
    </citation>
    <scope>NUCLEOTIDE SEQUENCE</scope>
    <source>
        <tissue evidence="1">Leaf</tissue>
    </source>
</reference>
<keyword evidence="1" id="KW-0413">Isomerase</keyword>